<sequence>MVIMCNYFHVIVLKNMIMSSIVNVIHECKLNQVQSVGNIVEDWKFSSIPHSSGPSTSESVASNVLALSESYVLIIFPFQLLM</sequence>
<reference evidence="2" key="1">
    <citation type="journal article" date="2022" name="Mol. Ecol. Resour.">
        <title>The genomes of chicory, endive, great burdock and yacon provide insights into Asteraceae palaeo-polyploidization history and plant inulin production.</title>
        <authorList>
            <person name="Fan W."/>
            <person name="Wang S."/>
            <person name="Wang H."/>
            <person name="Wang A."/>
            <person name="Jiang F."/>
            <person name="Liu H."/>
            <person name="Zhao H."/>
            <person name="Xu D."/>
            <person name="Zhang Y."/>
        </authorList>
    </citation>
    <scope>NUCLEOTIDE SEQUENCE [LARGE SCALE GENOMIC DNA]</scope>
    <source>
        <strain evidence="2">cv. Niubang</strain>
    </source>
</reference>
<dbReference type="EMBL" id="CM042054">
    <property type="protein sequence ID" value="KAI3707603.1"/>
    <property type="molecule type" value="Genomic_DNA"/>
</dbReference>
<organism evidence="1 2">
    <name type="scientific">Arctium lappa</name>
    <name type="common">Greater burdock</name>
    <name type="synonym">Lappa major</name>
    <dbReference type="NCBI Taxonomy" id="4217"/>
    <lineage>
        <taxon>Eukaryota</taxon>
        <taxon>Viridiplantae</taxon>
        <taxon>Streptophyta</taxon>
        <taxon>Embryophyta</taxon>
        <taxon>Tracheophyta</taxon>
        <taxon>Spermatophyta</taxon>
        <taxon>Magnoliopsida</taxon>
        <taxon>eudicotyledons</taxon>
        <taxon>Gunneridae</taxon>
        <taxon>Pentapetalae</taxon>
        <taxon>asterids</taxon>
        <taxon>campanulids</taxon>
        <taxon>Asterales</taxon>
        <taxon>Asteraceae</taxon>
        <taxon>Carduoideae</taxon>
        <taxon>Cardueae</taxon>
        <taxon>Arctiinae</taxon>
        <taxon>Arctium</taxon>
    </lineage>
</organism>
<keyword evidence="2" id="KW-1185">Reference proteome</keyword>
<protein>
    <submittedName>
        <fullName evidence="1">Uncharacterized protein</fullName>
    </submittedName>
</protein>
<comment type="caution">
    <text evidence="1">The sequence shown here is derived from an EMBL/GenBank/DDBJ whole genome shotgun (WGS) entry which is preliminary data.</text>
</comment>
<evidence type="ECO:0000313" key="1">
    <source>
        <dbReference type="EMBL" id="KAI3707603.1"/>
    </source>
</evidence>
<evidence type="ECO:0000313" key="2">
    <source>
        <dbReference type="Proteomes" id="UP001055879"/>
    </source>
</evidence>
<accession>A0ACB9AD19</accession>
<proteinExistence type="predicted"/>
<reference evidence="1 2" key="2">
    <citation type="journal article" date="2022" name="Mol. Ecol. Resour.">
        <title>The genomes of chicory, endive, great burdock and yacon provide insights into Asteraceae paleo-polyploidization history and plant inulin production.</title>
        <authorList>
            <person name="Fan W."/>
            <person name="Wang S."/>
            <person name="Wang H."/>
            <person name="Wang A."/>
            <person name="Jiang F."/>
            <person name="Liu H."/>
            <person name="Zhao H."/>
            <person name="Xu D."/>
            <person name="Zhang Y."/>
        </authorList>
    </citation>
    <scope>NUCLEOTIDE SEQUENCE [LARGE SCALE GENOMIC DNA]</scope>
    <source>
        <strain evidence="2">cv. Niubang</strain>
    </source>
</reference>
<name>A0ACB9AD19_ARCLA</name>
<gene>
    <name evidence="1" type="ORF">L6452_26229</name>
</gene>
<dbReference type="Proteomes" id="UP001055879">
    <property type="component" value="Linkage Group LG08"/>
</dbReference>